<dbReference type="RefSeq" id="WP_106932736.1">
    <property type="nucleotide sequence ID" value="NZ_PYFT01000001.1"/>
</dbReference>
<dbReference type="InterPro" id="IPR027478">
    <property type="entry name" value="LdcA_N"/>
</dbReference>
<feature type="domain" description="LD-carboxypeptidase N-terminal" evidence="7">
    <location>
        <begin position="13"/>
        <end position="128"/>
    </location>
</feature>
<dbReference type="GO" id="GO:0008236">
    <property type="term" value="F:serine-type peptidase activity"/>
    <property type="evidence" value="ECO:0007669"/>
    <property type="project" value="UniProtKB-KW"/>
</dbReference>
<evidence type="ECO:0000259" key="8">
    <source>
        <dbReference type="Pfam" id="PF17676"/>
    </source>
</evidence>
<organism evidence="9 10">
    <name type="scientific">Adhaeribacter arboris</name>
    <dbReference type="NCBI Taxonomy" id="2072846"/>
    <lineage>
        <taxon>Bacteria</taxon>
        <taxon>Pseudomonadati</taxon>
        <taxon>Bacteroidota</taxon>
        <taxon>Cytophagia</taxon>
        <taxon>Cytophagales</taxon>
        <taxon>Hymenobacteraceae</taxon>
        <taxon>Adhaeribacter</taxon>
    </lineage>
</organism>
<feature type="active site" description="Nucleophile" evidence="6">
    <location>
        <position position="109"/>
    </location>
</feature>
<feature type="active site" description="Charge relay system" evidence="6">
    <location>
        <position position="272"/>
    </location>
</feature>
<dbReference type="PANTHER" id="PTHR30237">
    <property type="entry name" value="MURAMOYLTETRAPEPTIDE CARBOXYPEPTIDASE"/>
    <property type="match status" value="1"/>
</dbReference>
<feature type="active site" description="Charge relay system" evidence="6">
    <location>
        <position position="202"/>
    </location>
</feature>
<dbReference type="Gene3D" id="3.40.50.10740">
    <property type="entry name" value="Class I glutamine amidotransferase-like"/>
    <property type="match status" value="1"/>
</dbReference>
<proteinExistence type="inferred from homology"/>
<dbReference type="PANTHER" id="PTHR30237:SF2">
    <property type="entry name" value="MUREIN TETRAPEPTIDE CARBOXYPEPTIDASE"/>
    <property type="match status" value="1"/>
</dbReference>
<accession>A0A2T2YM20</accession>
<dbReference type="Pfam" id="PF02016">
    <property type="entry name" value="Peptidase_S66"/>
    <property type="match status" value="1"/>
</dbReference>
<evidence type="ECO:0000313" key="10">
    <source>
        <dbReference type="Proteomes" id="UP000240357"/>
    </source>
</evidence>
<feature type="domain" description="LD-carboxypeptidase C-terminal" evidence="8">
    <location>
        <begin position="171"/>
        <end position="287"/>
    </location>
</feature>
<dbReference type="InterPro" id="IPR040449">
    <property type="entry name" value="Peptidase_S66_N"/>
</dbReference>
<evidence type="ECO:0000313" key="9">
    <source>
        <dbReference type="EMBL" id="PSR56558.1"/>
    </source>
</evidence>
<dbReference type="SUPFAM" id="SSF141986">
    <property type="entry name" value="LD-carboxypeptidase A C-terminal domain-like"/>
    <property type="match status" value="1"/>
</dbReference>
<dbReference type="GO" id="GO:0006508">
    <property type="term" value="P:proteolysis"/>
    <property type="evidence" value="ECO:0007669"/>
    <property type="project" value="UniProtKB-KW"/>
</dbReference>
<evidence type="ECO:0000256" key="4">
    <source>
        <dbReference type="ARBA" id="ARBA00022801"/>
    </source>
</evidence>
<gene>
    <name evidence="9" type="ORF">AHMF7605_25210</name>
</gene>
<dbReference type="SUPFAM" id="SSF52317">
    <property type="entry name" value="Class I glutamine amidotransferase-like"/>
    <property type="match status" value="1"/>
</dbReference>
<evidence type="ECO:0000256" key="2">
    <source>
        <dbReference type="ARBA" id="ARBA00022645"/>
    </source>
</evidence>
<keyword evidence="4" id="KW-0378">Hydrolase</keyword>
<dbReference type="Pfam" id="PF17676">
    <property type="entry name" value="Peptidase_S66C"/>
    <property type="match status" value="1"/>
</dbReference>
<keyword evidence="3" id="KW-0645">Protease</keyword>
<evidence type="ECO:0000256" key="5">
    <source>
        <dbReference type="ARBA" id="ARBA00022825"/>
    </source>
</evidence>
<sequence>MIFPPTLQPGDKIAICALARKITLAEIQPAIQILTSWGLEVVIGKSLAGDFHQFAGNDELRISDLQTMLDNPELKAIISARGGYGTTRLLDQIDFTLFEQHPKWIVGFSDITALLCHLFGKGYASIHGIMPSLFGRAGSEAAIESLHRVLFGEPISYQAPGHTFNRLGEASGRLIGGNISLLNTIIGTPSDVDYAGKILFVEEIDEYLYNLDRMLVQLKRCGKLANLAGLIVGHMTDMRDNPIPFAKTAYEIIREHTANYTYPICFDFPTGHETHNLALICGKQAHLKVNENGSFLEYLPEEL</sequence>
<comment type="caution">
    <text evidence="9">The sequence shown here is derived from an EMBL/GenBank/DDBJ whole genome shotgun (WGS) entry which is preliminary data.</text>
</comment>
<keyword evidence="10" id="KW-1185">Reference proteome</keyword>
<dbReference type="Gene3D" id="3.50.30.60">
    <property type="entry name" value="LD-carboxypeptidase A C-terminal domain-like"/>
    <property type="match status" value="1"/>
</dbReference>
<dbReference type="InterPro" id="IPR029062">
    <property type="entry name" value="Class_I_gatase-like"/>
</dbReference>
<keyword evidence="5" id="KW-0720">Serine protease</keyword>
<dbReference type="InterPro" id="IPR040921">
    <property type="entry name" value="Peptidase_S66C"/>
</dbReference>
<keyword evidence="2 9" id="KW-0121">Carboxypeptidase</keyword>
<evidence type="ECO:0000256" key="3">
    <source>
        <dbReference type="ARBA" id="ARBA00022670"/>
    </source>
</evidence>
<evidence type="ECO:0000256" key="1">
    <source>
        <dbReference type="ARBA" id="ARBA00010233"/>
    </source>
</evidence>
<dbReference type="PIRSF" id="PIRSF028757">
    <property type="entry name" value="LD-carboxypeptidase"/>
    <property type="match status" value="1"/>
</dbReference>
<reference evidence="9 10" key="1">
    <citation type="submission" date="2018-03" db="EMBL/GenBank/DDBJ databases">
        <title>Adhaeribacter sp. HMF7605 Genome sequencing and assembly.</title>
        <authorList>
            <person name="Kang H."/>
            <person name="Kang J."/>
            <person name="Cha I."/>
            <person name="Kim H."/>
            <person name="Joh K."/>
        </authorList>
    </citation>
    <scope>NUCLEOTIDE SEQUENCE [LARGE SCALE GENOMIC DNA]</scope>
    <source>
        <strain evidence="9 10">HMF7605</strain>
    </source>
</reference>
<dbReference type="InterPro" id="IPR027461">
    <property type="entry name" value="Carboxypeptidase_A_C_sf"/>
</dbReference>
<protein>
    <submittedName>
        <fullName evidence="9">LD-carboxypeptidase</fullName>
    </submittedName>
</protein>
<dbReference type="EMBL" id="PYFT01000001">
    <property type="protein sequence ID" value="PSR56558.1"/>
    <property type="molecule type" value="Genomic_DNA"/>
</dbReference>
<dbReference type="GO" id="GO:0004180">
    <property type="term" value="F:carboxypeptidase activity"/>
    <property type="evidence" value="ECO:0007669"/>
    <property type="project" value="UniProtKB-KW"/>
</dbReference>
<dbReference type="CDD" id="cd07025">
    <property type="entry name" value="Peptidase_S66"/>
    <property type="match status" value="1"/>
</dbReference>
<dbReference type="Proteomes" id="UP000240357">
    <property type="component" value="Unassembled WGS sequence"/>
</dbReference>
<name>A0A2T2YM20_9BACT</name>
<evidence type="ECO:0000259" key="7">
    <source>
        <dbReference type="Pfam" id="PF02016"/>
    </source>
</evidence>
<dbReference type="OrthoDB" id="9807329at2"/>
<evidence type="ECO:0000256" key="6">
    <source>
        <dbReference type="PIRSR" id="PIRSR028757-1"/>
    </source>
</evidence>
<dbReference type="AlphaFoldDB" id="A0A2T2YM20"/>
<dbReference type="InterPro" id="IPR003507">
    <property type="entry name" value="S66_fam"/>
</dbReference>
<comment type="similarity">
    <text evidence="1">Belongs to the peptidase S66 family.</text>
</comment>